<evidence type="ECO:0000313" key="1">
    <source>
        <dbReference type="EMBL" id="KAF1017362.1"/>
    </source>
</evidence>
<proteinExistence type="predicted"/>
<accession>A0A7V8FJW5</accession>
<dbReference type="AlphaFoldDB" id="A0A7V8FJW5"/>
<sequence>MSVLIRFVAAAWRLAVGSATDALERPWKVRPCSSYQAGRAGIEAWACRHHERLVLESQRAARLSEATTIRFLQTSLHKPRAKDPMKAWVHSAIREVAPARSGRER</sequence>
<gene>
    <name evidence="1" type="ORF">GAK31_00626</name>
</gene>
<dbReference type="EMBL" id="WNDS01000001">
    <property type="protein sequence ID" value="KAF1017362.1"/>
    <property type="molecule type" value="Genomic_DNA"/>
</dbReference>
<evidence type="ECO:0000313" key="2">
    <source>
        <dbReference type="Proteomes" id="UP000487117"/>
    </source>
</evidence>
<dbReference type="Proteomes" id="UP000487117">
    <property type="component" value="Unassembled WGS sequence"/>
</dbReference>
<comment type="caution">
    <text evidence="1">The sequence shown here is derived from an EMBL/GenBank/DDBJ whole genome shotgun (WGS) entry which is preliminary data.</text>
</comment>
<protein>
    <submittedName>
        <fullName evidence="1">Uncharacterized protein</fullName>
    </submittedName>
</protein>
<organism evidence="1 2">
    <name type="scientific">Stenotrophomonas maltophilia</name>
    <name type="common">Pseudomonas maltophilia</name>
    <name type="synonym">Xanthomonas maltophilia</name>
    <dbReference type="NCBI Taxonomy" id="40324"/>
    <lineage>
        <taxon>Bacteria</taxon>
        <taxon>Pseudomonadati</taxon>
        <taxon>Pseudomonadota</taxon>
        <taxon>Gammaproteobacteria</taxon>
        <taxon>Lysobacterales</taxon>
        <taxon>Lysobacteraceae</taxon>
        <taxon>Stenotrophomonas</taxon>
        <taxon>Stenotrophomonas maltophilia group</taxon>
    </lineage>
</organism>
<reference evidence="2" key="1">
    <citation type="journal article" date="2020" name="MBio">
        <title>Horizontal gene transfer to a defensive symbiont with a reduced genome amongst a multipartite beetle microbiome.</title>
        <authorList>
            <person name="Waterworth S.C."/>
            <person name="Florez L.V."/>
            <person name="Rees E.R."/>
            <person name="Hertweck C."/>
            <person name="Kaltenpoth M."/>
            <person name="Kwan J.C."/>
        </authorList>
    </citation>
    <scope>NUCLEOTIDE SEQUENCE [LARGE SCALE GENOMIC DNA]</scope>
</reference>
<name>A0A7V8FJW5_STEMA</name>